<dbReference type="Proteomes" id="UP000053555">
    <property type="component" value="Unassembled WGS sequence"/>
</dbReference>
<sequence length="83" mass="9137">MGDGVWRSCPPDPNRFATSQSTLTSPILENVSHGQLQTRLSVPFDFVVTLLVAYLKAINGHGEAIGLSMAKRYTMPFIPDFIL</sequence>
<protein>
    <submittedName>
        <fullName evidence="1">Uncharacterized protein</fullName>
    </submittedName>
</protein>
<name>A0A0B2R8R1_GLYSO</name>
<gene>
    <name evidence="1" type="ORF">glysoja_040173</name>
</gene>
<proteinExistence type="predicted"/>
<accession>A0A0B2R8R1</accession>
<organism evidence="1">
    <name type="scientific">Glycine soja</name>
    <name type="common">Wild soybean</name>
    <dbReference type="NCBI Taxonomy" id="3848"/>
    <lineage>
        <taxon>Eukaryota</taxon>
        <taxon>Viridiplantae</taxon>
        <taxon>Streptophyta</taxon>
        <taxon>Embryophyta</taxon>
        <taxon>Tracheophyta</taxon>
        <taxon>Spermatophyta</taxon>
        <taxon>Magnoliopsida</taxon>
        <taxon>eudicotyledons</taxon>
        <taxon>Gunneridae</taxon>
        <taxon>Pentapetalae</taxon>
        <taxon>rosids</taxon>
        <taxon>fabids</taxon>
        <taxon>Fabales</taxon>
        <taxon>Fabaceae</taxon>
        <taxon>Papilionoideae</taxon>
        <taxon>50 kb inversion clade</taxon>
        <taxon>NPAAA clade</taxon>
        <taxon>indigoferoid/millettioid clade</taxon>
        <taxon>Phaseoleae</taxon>
        <taxon>Glycine</taxon>
        <taxon>Glycine subgen. Soja</taxon>
    </lineage>
</organism>
<dbReference type="EMBL" id="KN652894">
    <property type="protein sequence ID" value="KHN28293.1"/>
    <property type="molecule type" value="Genomic_DNA"/>
</dbReference>
<reference evidence="1" key="1">
    <citation type="submission" date="2014-07" db="EMBL/GenBank/DDBJ databases">
        <title>Identification of a novel salt tolerance gene in wild soybean by whole-genome sequencing.</title>
        <authorList>
            <person name="Lam H.-M."/>
            <person name="Qi X."/>
            <person name="Li M.-W."/>
            <person name="Liu X."/>
            <person name="Xie M."/>
            <person name="Ni M."/>
            <person name="Xu X."/>
        </authorList>
    </citation>
    <scope>NUCLEOTIDE SEQUENCE [LARGE SCALE GENOMIC DNA]</scope>
    <source>
        <tissue evidence="1">Root</tissue>
    </source>
</reference>
<dbReference type="AlphaFoldDB" id="A0A0B2R8R1"/>
<evidence type="ECO:0000313" key="1">
    <source>
        <dbReference type="EMBL" id="KHN28293.1"/>
    </source>
</evidence>